<name>A0A4Q7IMK2_9GAMM</name>
<evidence type="ECO:0000313" key="4">
    <source>
        <dbReference type="EMBL" id="RZQ52962.1"/>
    </source>
</evidence>
<protein>
    <recommendedName>
        <fullName evidence="3">DUF2914 domain-containing protein</fullName>
    </recommendedName>
</protein>
<sequence length="318" mass="35167">MSQKIVIKTSVSKAPVQPQTVHYQWHWRRIFMAASMLMLTALAIVYGLMNSVNADEVQNIEMVEPNIVVISESELVTDTAQQELDNGFAAISEPAIEVMAAETMVPVQTAAAEPELQQEPKQSAAAVDDQAGVKTASAVLTEQTDTMQTLDSEPDFAQVTDEISVEKETVETATTSPEAEQDAETSSTQFSDNAKVTSVALGAQIDVQFISRAVLTTGISEREPVDVLKESIEQTEFQEKLFFFTEVRKLKGQTISHLWFHQDQLMAEISLTISADRYRTYSSKNIMPSQTGQWRVEAVTEQGELLAQKTFRIIPSAL</sequence>
<evidence type="ECO:0000256" key="1">
    <source>
        <dbReference type="SAM" id="MobiDB-lite"/>
    </source>
</evidence>
<feature type="region of interest" description="Disordered" evidence="1">
    <location>
        <begin position="168"/>
        <end position="191"/>
    </location>
</feature>
<feature type="domain" description="DUF2914" evidence="3">
    <location>
        <begin position="253"/>
        <end position="313"/>
    </location>
</feature>
<accession>A0A4Q7IMK2</accession>
<dbReference type="RefSeq" id="WP_130255688.1">
    <property type="nucleotide sequence ID" value="NZ_PPSX01000038.1"/>
</dbReference>
<proteinExistence type="predicted"/>
<keyword evidence="2" id="KW-1133">Transmembrane helix</keyword>
<dbReference type="Pfam" id="PF11141">
    <property type="entry name" value="DUF2914"/>
    <property type="match status" value="1"/>
</dbReference>
<feature type="transmembrane region" description="Helical" evidence="2">
    <location>
        <begin position="30"/>
        <end position="49"/>
    </location>
</feature>
<keyword evidence="2" id="KW-0812">Transmembrane</keyword>
<evidence type="ECO:0000256" key="2">
    <source>
        <dbReference type="SAM" id="Phobius"/>
    </source>
</evidence>
<evidence type="ECO:0000313" key="5">
    <source>
        <dbReference type="Proteomes" id="UP000291338"/>
    </source>
</evidence>
<gene>
    <name evidence="4" type="ORF">C1E23_11415</name>
</gene>
<organism evidence="4 5">
    <name type="scientific">Pseudoalteromonas phenolica</name>
    <dbReference type="NCBI Taxonomy" id="161398"/>
    <lineage>
        <taxon>Bacteria</taxon>
        <taxon>Pseudomonadati</taxon>
        <taxon>Pseudomonadota</taxon>
        <taxon>Gammaproteobacteria</taxon>
        <taxon>Alteromonadales</taxon>
        <taxon>Pseudoalteromonadaceae</taxon>
        <taxon>Pseudoalteromonas</taxon>
    </lineage>
</organism>
<feature type="compositionally biased region" description="Polar residues" evidence="1">
    <location>
        <begin position="171"/>
        <end position="191"/>
    </location>
</feature>
<dbReference type="EMBL" id="PPSX01000038">
    <property type="protein sequence ID" value="RZQ52962.1"/>
    <property type="molecule type" value="Genomic_DNA"/>
</dbReference>
<comment type="caution">
    <text evidence="4">The sequence shown here is derived from an EMBL/GenBank/DDBJ whole genome shotgun (WGS) entry which is preliminary data.</text>
</comment>
<keyword evidence="2" id="KW-0472">Membrane</keyword>
<reference evidence="4 5" key="1">
    <citation type="submission" date="2018-01" db="EMBL/GenBank/DDBJ databases">
        <title>Co-occurrence of chitin degradation, pigmentation and bioactivity in marine Pseudoalteromonas.</title>
        <authorList>
            <person name="Paulsen S."/>
            <person name="Gram L."/>
            <person name="Machado H."/>
        </authorList>
    </citation>
    <scope>NUCLEOTIDE SEQUENCE [LARGE SCALE GENOMIC DNA]</scope>
    <source>
        <strain evidence="4 5">S3898</strain>
    </source>
</reference>
<dbReference type="Proteomes" id="UP000291338">
    <property type="component" value="Unassembled WGS sequence"/>
</dbReference>
<evidence type="ECO:0000259" key="3">
    <source>
        <dbReference type="Pfam" id="PF11141"/>
    </source>
</evidence>
<dbReference type="AlphaFoldDB" id="A0A4Q7IMK2"/>
<dbReference type="InterPro" id="IPR022606">
    <property type="entry name" value="DUF2914"/>
</dbReference>